<reference evidence="3" key="1">
    <citation type="journal article" date="2020" name="bioRxiv">
        <title>Chromosome-level reference genome of the European wasp spider Argiope bruennichi: a resource for studies on range expansion and evolutionary adaptation.</title>
        <authorList>
            <person name="Sheffer M.M."/>
            <person name="Hoppe A."/>
            <person name="Krehenwinkel H."/>
            <person name="Uhl G."/>
            <person name="Kuss A.W."/>
            <person name="Jensen L."/>
            <person name="Jensen C."/>
            <person name="Gillespie R.G."/>
            <person name="Hoff K.J."/>
            <person name="Prost S."/>
        </authorList>
    </citation>
    <scope>NUCLEOTIDE SEQUENCE</scope>
</reference>
<protein>
    <submittedName>
        <fullName evidence="3">Fibrous sheath-interacting protein 2 like protein</fullName>
    </submittedName>
</protein>
<sequence length="604" mass="70156">MSEEVKDTESQQVTQVCDENHEEATSQSSISDYMQMQNSSQERETTFEDAASTPRSVRSSGTTDRDGLTASECESDELFSSNERQEAKRQGEKKKFGLSERIEYLARPKKDYLDRVGYERIDGVLPEKALPSWPIIPLPTKLPVASYPYEITMTKLGENVYLPPPGMKMDLQDENNFRPPKKIYHSLHDPYLKAHFNKRKILKHLMKNGYVSKSGRVICSLDDINEYREYTRRILAERIQQKYRDKREEEKRLMELEMARLDVEHLEEICRRREKARLDRKDKLENFWLRKAEEQIAWAERGLELEKKWFEDREVNIARRKAQALAPKIKRKAPKIKESKRKEILEGDDNIDNLAIDEILKEEEEASSLDEILREQAAEVSAKENTEEQVEDSKDKFIIDSVKPSSKPFDVLIEPDRETITEEIQPEQNLSTEKDISEKAKSSEQTGESNKTEQSKNITSEKNESVQDLSLEKDDFKEASSSDELKQREEESRAEHAERNVAEVLPEQDVQEQDEKDSPKKSLRSEKDKLERKLSSSSNIEKELSSKRKEAERKSSSVKFSPEKNLEEESTDEKQSSDLKNKGVMAEPKTFIRRDSKESPSESD</sequence>
<feature type="compositionally biased region" description="Basic and acidic residues" evidence="2">
    <location>
        <begin position="450"/>
        <end position="501"/>
    </location>
</feature>
<dbReference type="InterPro" id="IPR038891">
    <property type="entry name" value="FSIP2"/>
</dbReference>
<feature type="compositionally biased region" description="Basic and acidic residues" evidence="2">
    <location>
        <begin position="83"/>
        <end position="94"/>
    </location>
</feature>
<dbReference type="Proteomes" id="UP000807504">
    <property type="component" value="Unassembled WGS sequence"/>
</dbReference>
<feature type="compositionally biased region" description="Basic and acidic residues" evidence="2">
    <location>
        <begin position="432"/>
        <end position="442"/>
    </location>
</feature>
<feature type="compositionally biased region" description="Polar residues" evidence="2">
    <location>
        <begin position="25"/>
        <end position="40"/>
    </location>
</feature>
<keyword evidence="4" id="KW-1185">Reference proteome</keyword>
<evidence type="ECO:0000256" key="1">
    <source>
        <dbReference type="SAM" id="Coils"/>
    </source>
</evidence>
<feature type="coiled-coil region" evidence="1">
    <location>
        <begin position="236"/>
        <end position="264"/>
    </location>
</feature>
<evidence type="ECO:0000313" key="3">
    <source>
        <dbReference type="EMBL" id="KAF8795568.1"/>
    </source>
</evidence>
<keyword evidence="1" id="KW-0175">Coiled coil</keyword>
<feature type="compositionally biased region" description="Basic and acidic residues" evidence="2">
    <location>
        <begin position="590"/>
        <end position="604"/>
    </location>
</feature>
<comment type="caution">
    <text evidence="3">The sequence shown here is derived from an EMBL/GenBank/DDBJ whole genome shotgun (WGS) entry which is preliminary data.</text>
</comment>
<feature type="region of interest" description="Disordered" evidence="2">
    <location>
        <begin position="1"/>
        <end position="94"/>
    </location>
</feature>
<feature type="compositionally biased region" description="Basic and acidic residues" evidence="2">
    <location>
        <begin position="516"/>
        <end position="581"/>
    </location>
</feature>
<feature type="region of interest" description="Disordered" evidence="2">
    <location>
        <begin position="379"/>
        <end position="604"/>
    </location>
</feature>
<dbReference type="EMBL" id="JABXBU010000001">
    <property type="protein sequence ID" value="KAF8795568.1"/>
    <property type="molecule type" value="Genomic_DNA"/>
</dbReference>
<evidence type="ECO:0000313" key="4">
    <source>
        <dbReference type="Proteomes" id="UP000807504"/>
    </source>
</evidence>
<dbReference type="PANTHER" id="PTHR47315:SF3">
    <property type="entry name" value="FIBROUS SHEATH-INTERACTING PROTEIN 2-LIKE"/>
    <property type="match status" value="1"/>
</dbReference>
<reference evidence="3" key="2">
    <citation type="submission" date="2020-06" db="EMBL/GenBank/DDBJ databases">
        <authorList>
            <person name="Sheffer M."/>
        </authorList>
    </citation>
    <scope>NUCLEOTIDE SEQUENCE</scope>
</reference>
<accession>A0A8T0FZE2</accession>
<feature type="compositionally biased region" description="Polar residues" evidence="2">
    <location>
        <begin position="53"/>
        <end position="62"/>
    </location>
</feature>
<dbReference type="AlphaFoldDB" id="A0A8T0FZE2"/>
<evidence type="ECO:0000256" key="2">
    <source>
        <dbReference type="SAM" id="MobiDB-lite"/>
    </source>
</evidence>
<gene>
    <name evidence="3" type="ORF">HNY73_000057</name>
</gene>
<feature type="compositionally biased region" description="Basic and acidic residues" evidence="2">
    <location>
        <begin position="379"/>
        <end position="398"/>
    </location>
</feature>
<proteinExistence type="predicted"/>
<dbReference type="PANTHER" id="PTHR47315">
    <property type="entry name" value="FIBROUS SHEATH INTERACTING PROTEIN 2"/>
    <property type="match status" value="1"/>
</dbReference>
<organism evidence="3 4">
    <name type="scientific">Argiope bruennichi</name>
    <name type="common">Wasp spider</name>
    <name type="synonym">Aranea bruennichi</name>
    <dbReference type="NCBI Taxonomy" id="94029"/>
    <lineage>
        <taxon>Eukaryota</taxon>
        <taxon>Metazoa</taxon>
        <taxon>Ecdysozoa</taxon>
        <taxon>Arthropoda</taxon>
        <taxon>Chelicerata</taxon>
        <taxon>Arachnida</taxon>
        <taxon>Araneae</taxon>
        <taxon>Araneomorphae</taxon>
        <taxon>Entelegynae</taxon>
        <taxon>Araneoidea</taxon>
        <taxon>Araneidae</taxon>
        <taxon>Argiope</taxon>
    </lineage>
</organism>
<name>A0A8T0FZE2_ARGBR</name>